<reference evidence="1 2" key="1">
    <citation type="submission" date="2023-07" db="EMBL/GenBank/DDBJ databases">
        <title>Genomic Encyclopedia of Type Strains, Phase IV (KMG-IV): sequencing the most valuable type-strain genomes for metagenomic binning, comparative biology and taxonomic classification.</title>
        <authorList>
            <person name="Goeker M."/>
        </authorList>
    </citation>
    <scope>NUCLEOTIDE SEQUENCE [LARGE SCALE GENOMIC DNA]</scope>
    <source>
        <strain evidence="1 2">T98</strain>
    </source>
</reference>
<name>A0ABU3H740_9BACL</name>
<dbReference type="EMBL" id="JAUSUY010000007">
    <property type="protein sequence ID" value="MDT3426637.1"/>
    <property type="molecule type" value="Genomic_DNA"/>
</dbReference>
<keyword evidence="2" id="KW-1185">Reference proteome</keyword>
<proteinExistence type="predicted"/>
<sequence>MKVLIKCLLITLSFILLSSSFIVKQQVISAASLNEIYYLKGAAYNSTLSKIGSSNTDIGSSAVVVTASTAYDGRSVGKERIRAWTRNAIIANYYNAGIVKTNYLSLSFGSPDYVILLVNENEILPQKTESFDEIPGLSYYLKGVLTPIYELSLALIPSINGTVNHNISANQTGISLSITSTSSQWELPSNIGYRDAESYYNGIYNTSTGTTSKQGTSRGASAYVGYKYILQPGQSGNLSASAIAQYEVRVFNDPVSGIPLIFNATSGKANVTHTITGS</sequence>
<protein>
    <submittedName>
        <fullName evidence="1">Uncharacterized protein</fullName>
    </submittedName>
</protein>
<gene>
    <name evidence="1" type="ORF">J2Z22_002163</name>
</gene>
<evidence type="ECO:0000313" key="2">
    <source>
        <dbReference type="Proteomes" id="UP001248709"/>
    </source>
</evidence>
<accession>A0ABU3H740</accession>
<organism evidence="1 2">
    <name type="scientific">Paenibacillus forsythiae</name>
    <dbReference type="NCBI Taxonomy" id="365616"/>
    <lineage>
        <taxon>Bacteria</taxon>
        <taxon>Bacillati</taxon>
        <taxon>Bacillota</taxon>
        <taxon>Bacilli</taxon>
        <taxon>Bacillales</taxon>
        <taxon>Paenibacillaceae</taxon>
        <taxon>Paenibacillus</taxon>
    </lineage>
</organism>
<dbReference type="RefSeq" id="WP_156940510.1">
    <property type="nucleotide sequence ID" value="NZ_JAUSUY010000007.1"/>
</dbReference>
<comment type="caution">
    <text evidence="1">The sequence shown here is derived from an EMBL/GenBank/DDBJ whole genome shotgun (WGS) entry which is preliminary data.</text>
</comment>
<evidence type="ECO:0000313" key="1">
    <source>
        <dbReference type="EMBL" id="MDT3426637.1"/>
    </source>
</evidence>
<dbReference type="Proteomes" id="UP001248709">
    <property type="component" value="Unassembled WGS sequence"/>
</dbReference>